<dbReference type="InterPro" id="IPR044443">
    <property type="entry name" value="Ribosomal_mL44_DSRM_fung"/>
</dbReference>
<keyword evidence="2 8" id="KW-0694">RNA-binding</keyword>
<evidence type="ECO:0000313" key="12">
    <source>
        <dbReference type="EMBL" id="TCD60652.1"/>
    </source>
</evidence>
<feature type="domain" description="DRBM" evidence="10">
    <location>
        <begin position="236"/>
        <end position="306"/>
    </location>
</feature>
<gene>
    <name evidence="12" type="ORF">EIP91_009739</name>
</gene>
<keyword evidence="4" id="KW-0496">Mitochondrion</keyword>
<keyword evidence="5" id="KW-0687">Ribonucleoprotein</keyword>
<organism evidence="12 13">
    <name type="scientific">Steccherinum ochraceum</name>
    <dbReference type="NCBI Taxonomy" id="92696"/>
    <lineage>
        <taxon>Eukaryota</taxon>
        <taxon>Fungi</taxon>
        <taxon>Dikarya</taxon>
        <taxon>Basidiomycota</taxon>
        <taxon>Agaricomycotina</taxon>
        <taxon>Agaricomycetes</taxon>
        <taxon>Polyporales</taxon>
        <taxon>Steccherinaceae</taxon>
        <taxon>Steccherinum</taxon>
    </lineage>
</organism>
<dbReference type="Gene3D" id="3.30.160.20">
    <property type="match status" value="1"/>
</dbReference>
<dbReference type="PROSITE" id="PS50137">
    <property type="entry name" value="DS_RBD"/>
    <property type="match status" value="1"/>
</dbReference>
<dbReference type="SMART" id="SM00535">
    <property type="entry name" value="RIBOc"/>
    <property type="match status" value="1"/>
</dbReference>
<dbReference type="GO" id="GO:0005739">
    <property type="term" value="C:mitochondrion"/>
    <property type="evidence" value="ECO:0007669"/>
    <property type="project" value="TreeGrafter"/>
</dbReference>
<dbReference type="InterPro" id="IPR036389">
    <property type="entry name" value="RNase_III_sf"/>
</dbReference>
<dbReference type="Pfam" id="PF22892">
    <property type="entry name" value="DSRM_MRPL44"/>
    <property type="match status" value="1"/>
</dbReference>
<evidence type="ECO:0000256" key="3">
    <source>
        <dbReference type="ARBA" id="ARBA00022980"/>
    </source>
</evidence>
<sequence length="376" mass="40398">MGHAQKRLASTAARLASSVHASNLKAFPPREALAGPSASSKSKTHPSPVSRPNFFNAESWAAIQPPSTAALSTFTHRIGLATTITSSDLVQQACTHPSFIPLFERHNPKESAPATNANLSALGNSLLGLFATEFVNSTFPHLPTRVLKAAVSAYVGPTTCAHIATEMGAQPLLRWNRTPNTPTRPAVLYADAMASIPRALTAAIYQQHSLLSARKFAHKFFLSREVDLRSMIKFRDPKLALRETVAKFGRERPVSRLLKETGRFSLTPVFVVGIFSGADKLGEGFGSSLKMAEFRAAEDSLLRLYLTRQPPHLVQLPSSTFSSGVGNVFSAKGEAVGPYTPNEMADSEVVYGSASKTGMLLPGARARESEGAVEEL</sequence>
<comment type="caution">
    <text evidence="12">The sequence shown here is derived from an EMBL/GenBank/DDBJ whole genome shotgun (WGS) entry which is preliminary data.</text>
</comment>
<evidence type="ECO:0000256" key="9">
    <source>
        <dbReference type="SAM" id="MobiDB-lite"/>
    </source>
</evidence>
<dbReference type="PANTHER" id="PTHR11207:SF32">
    <property type="entry name" value="LARGE RIBOSOMAL SUBUNIT PROTEIN ML44"/>
    <property type="match status" value="1"/>
</dbReference>
<dbReference type="InterPro" id="IPR014720">
    <property type="entry name" value="dsRBD_dom"/>
</dbReference>
<dbReference type="EMBL" id="RWJN01000564">
    <property type="protein sequence ID" value="TCD60652.1"/>
    <property type="molecule type" value="Genomic_DNA"/>
</dbReference>
<accession>A0A4R0R1B4</accession>
<dbReference type="Pfam" id="PF14622">
    <property type="entry name" value="Ribonucleas_3_3"/>
    <property type="match status" value="1"/>
</dbReference>
<dbReference type="STRING" id="92696.A0A4R0R1B4"/>
<keyword evidence="13" id="KW-1185">Reference proteome</keyword>
<dbReference type="AlphaFoldDB" id="A0A4R0R1B4"/>
<evidence type="ECO:0000256" key="1">
    <source>
        <dbReference type="ARBA" id="ARBA00004173"/>
    </source>
</evidence>
<reference evidence="12 13" key="1">
    <citation type="submission" date="2018-11" db="EMBL/GenBank/DDBJ databases">
        <title>Genome assembly of Steccherinum ochraceum LE-BIN_3174, the white-rot fungus of the Steccherinaceae family (The Residual Polyporoid clade, Polyporales, Basidiomycota).</title>
        <authorList>
            <person name="Fedorova T.V."/>
            <person name="Glazunova O.A."/>
            <person name="Landesman E.O."/>
            <person name="Moiseenko K.V."/>
            <person name="Psurtseva N.V."/>
            <person name="Savinova O.S."/>
            <person name="Shakhova N.V."/>
            <person name="Tyazhelova T.V."/>
            <person name="Vasina D.V."/>
        </authorList>
    </citation>
    <scope>NUCLEOTIDE SEQUENCE [LARGE SCALE GENOMIC DNA]</scope>
    <source>
        <strain evidence="12 13">LE-BIN_3174</strain>
    </source>
</reference>
<dbReference type="SUPFAM" id="SSF54768">
    <property type="entry name" value="dsRNA-binding domain-like"/>
    <property type="match status" value="1"/>
</dbReference>
<dbReference type="GO" id="GO:0004525">
    <property type="term" value="F:ribonuclease III activity"/>
    <property type="evidence" value="ECO:0007669"/>
    <property type="project" value="InterPro"/>
</dbReference>
<evidence type="ECO:0000256" key="2">
    <source>
        <dbReference type="ARBA" id="ARBA00022884"/>
    </source>
</evidence>
<dbReference type="PROSITE" id="PS50142">
    <property type="entry name" value="RNASE_3_2"/>
    <property type="match status" value="1"/>
</dbReference>
<comment type="similarity">
    <text evidence="6">Belongs to the ribonuclease III family. Mitochondrion-specific ribosomal protein mL44 subfamily.</text>
</comment>
<dbReference type="SMART" id="SM00358">
    <property type="entry name" value="DSRM"/>
    <property type="match status" value="1"/>
</dbReference>
<dbReference type="GO" id="GO:0003735">
    <property type="term" value="F:structural constituent of ribosome"/>
    <property type="evidence" value="ECO:0007669"/>
    <property type="project" value="TreeGrafter"/>
</dbReference>
<evidence type="ECO:0000256" key="4">
    <source>
        <dbReference type="ARBA" id="ARBA00023128"/>
    </source>
</evidence>
<comment type="subcellular location">
    <subcellularLocation>
        <location evidence="1">Mitochondrion</location>
    </subcellularLocation>
</comment>
<proteinExistence type="inferred from homology"/>
<evidence type="ECO:0000313" key="13">
    <source>
        <dbReference type="Proteomes" id="UP000292702"/>
    </source>
</evidence>
<evidence type="ECO:0000256" key="6">
    <source>
        <dbReference type="ARBA" id="ARBA00024034"/>
    </source>
</evidence>
<dbReference type="GO" id="GO:0006396">
    <property type="term" value="P:RNA processing"/>
    <property type="evidence" value="ECO:0007669"/>
    <property type="project" value="InterPro"/>
</dbReference>
<dbReference type="CDD" id="cd00593">
    <property type="entry name" value="RIBOc"/>
    <property type="match status" value="1"/>
</dbReference>
<dbReference type="SUPFAM" id="SSF69065">
    <property type="entry name" value="RNase III domain-like"/>
    <property type="match status" value="1"/>
</dbReference>
<name>A0A4R0R1B4_9APHY</name>
<protein>
    <recommendedName>
        <fullName evidence="7">Large ribosomal subunit protein mL44</fullName>
    </recommendedName>
</protein>
<dbReference type="OrthoDB" id="67027at2759"/>
<dbReference type="PANTHER" id="PTHR11207">
    <property type="entry name" value="RIBONUCLEASE III"/>
    <property type="match status" value="1"/>
</dbReference>
<evidence type="ECO:0000256" key="8">
    <source>
        <dbReference type="PROSITE-ProRule" id="PRU00266"/>
    </source>
</evidence>
<keyword evidence="3" id="KW-0689">Ribosomal protein</keyword>
<dbReference type="GO" id="GO:0003725">
    <property type="term" value="F:double-stranded RNA binding"/>
    <property type="evidence" value="ECO:0007669"/>
    <property type="project" value="InterPro"/>
</dbReference>
<evidence type="ECO:0000259" key="11">
    <source>
        <dbReference type="PROSITE" id="PS50142"/>
    </source>
</evidence>
<evidence type="ECO:0000259" key="10">
    <source>
        <dbReference type="PROSITE" id="PS50137"/>
    </source>
</evidence>
<evidence type="ECO:0000256" key="7">
    <source>
        <dbReference type="ARBA" id="ARBA00035187"/>
    </source>
</evidence>
<evidence type="ECO:0000256" key="5">
    <source>
        <dbReference type="ARBA" id="ARBA00023274"/>
    </source>
</evidence>
<feature type="domain" description="RNase III" evidence="11">
    <location>
        <begin position="71"/>
        <end position="209"/>
    </location>
</feature>
<dbReference type="Proteomes" id="UP000292702">
    <property type="component" value="Unassembled WGS sequence"/>
</dbReference>
<feature type="compositionally biased region" description="Polar residues" evidence="9">
    <location>
        <begin position="37"/>
        <end position="47"/>
    </location>
</feature>
<dbReference type="InterPro" id="IPR044444">
    <property type="entry name" value="Ribosomal_mL44_DSRM_metazoa"/>
</dbReference>
<dbReference type="Gene3D" id="1.10.1520.10">
    <property type="entry name" value="Ribonuclease III domain"/>
    <property type="match status" value="1"/>
</dbReference>
<dbReference type="CDD" id="cd19873">
    <property type="entry name" value="DSRM_MRPL3_like"/>
    <property type="match status" value="1"/>
</dbReference>
<feature type="region of interest" description="Disordered" evidence="9">
    <location>
        <begin position="26"/>
        <end position="50"/>
    </location>
</feature>
<dbReference type="InterPro" id="IPR000999">
    <property type="entry name" value="RNase_III_dom"/>
</dbReference>